<proteinExistence type="predicted"/>
<dbReference type="Proteomes" id="UP001174934">
    <property type="component" value="Unassembled WGS sequence"/>
</dbReference>
<dbReference type="PANTHER" id="PTHR21166">
    <property type="entry name" value="CELL DIVISION CONTROL PROTEIN 24 OB DOMAIN-CONTAINING PROTEIN-RELATED"/>
    <property type="match status" value="1"/>
</dbReference>
<name>A0AA39WIK8_9PEZI</name>
<evidence type="ECO:0000313" key="3">
    <source>
        <dbReference type="Proteomes" id="UP001174934"/>
    </source>
</evidence>
<evidence type="ECO:0000256" key="1">
    <source>
        <dbReference type="SAM" id="MobiDB-lite"/>
    </source>
</evidence>
<evidence type="ECO:0000313" key="2">
    <source>
        <dbReference type="EMBL" id="KAK0616078.1"/>
    </source>
</evidence>
<accession>A0AA39WIK8</accession>
<gene>
    <name evidence="2" type="ORF">B0T17DRAFT_592697</name>
</gene>
<dbReference type="PANTHER" id="PTHR21166:SF2">
    <property type="entry name" value="CELL DIVISION CONTROL PROTEIN 24 OB DOMAIN-CONTAINING PROTEIN-RELATED"/>
    <property type="match status" value="1"/>
</dbReference>
<organism evidence="2 3">
    <name type="scientific">Bombardia bombarda</name>
    <dbReference type="NCBI Taxonomy" id="252184"/>
    <lineage>
        <taxon>Eukaryota</taxon>
        <taxon>Fungi</taxon>
        <taxon>Dikarya</taxon>
        <taxon>Ascomycota</taxon>
        <taxon>Pezizomycotina</taxon>
        <taxon>Sordariomycetes</taxon>
        <taxon>Sordariomycetidae</taxon>
        <taxon>Sordariales</taxon>
        <taxon>Lasiosphaeriaceae</taxon>
        <taxon>Bombardia</taxon>
    </lineage>
</organism>
<dbReference type="InterPro" id="IPR052469">
    <property type="entry name" value="MEIOB"/>
</dbReference>
<feature type="region of interest" description="Disordered" evidence="1">
    <location>
        <begin position="462"/>
        <end position="490"/>
    </location>
</feature>
<comment type="caution">
    <text evidence="2">The sequence shown here is derived from an EMBL/GenBank/DDBJ whole genome shotgun (WGS) entry which is preliminary data.</text>
</comment>
<dbReference type="EMBL" id="JAULSR010000006">
    <property type="protein sequence ID" value="KAK0616078.1"/>
    <property type="molecule type" value="Genomic_DNA"/>
</dbReference>
<dbReference type="Gene3D" id="2.40.50.140">
    <property type="entry name" value="Nucleic acid-binding proteins"/>
    <property type="match status" value="1"/>
</dbReference>
<dbReference type="GO" id="GO:0008310">
    <property type="term" value="F:single-stranded DNA 3'-5' DNA exonuclease activity"/>
    <property type="evidence" value="ECO:0007669"/>
    <property type="project" value="TreeGrafter"/>
</dbReference>
<protein>
    <submittedName>
        <fullName evidence="2">Uncharacterized protein</fullName>
    </submittedName>
</protein>
<sequence>MNFPSIQSFYQKEVTPKTHGPSKLLIQAQDAGFTSTEVQAALRPLTQPWNPTGTYEPVAIAELEPGPRQKVRITGRLVNFSPSSEDREPKWGSVPQGYHLLVVKDDTGVVAIRLLATGIDHEYLQLGRLVTVWTAFVAEYSANYSTRIPLVSAIIPVHPSQSSASCIKFHKDTDSPKDINLCRLPLGYTISSQSSTIPDLMSLKSYLTSGHEGVPGAKILVCVASIGPRKTVKSPKRQVPLDLIEIGVFDETARSVLKLWDDKAQSARLWIPNKTILLITNPHRSLPDKKKTSSQELSIGITSIIDVDPVFPDANWLRQMAASRTKKESVYIPFPTNMWNSEEAEAAMNGPVRALFTIAEVDEFARNEADEAFTGKLNLLIYDGQIMKNWRRQMLCCFECCGVPLYANKPHATCKNCGSECDLFLNPRIIGLMMDETGCIETGKLIWSERAWTELFFGTDNVNSSTEPSSVNTTSDETKNSTTVQGEPNQHDHVDDKFWKKFTDLEYHSLREVEEQMQFQRVTLTFGWSSEVGRLCILGVEW</sequence>
<dbReference type="InterPro" id="IPR012340">
    <property type="entry name" value="NA-bd_OB-fold"/>
</dbReference>
<reference evidence="2" key="1">
    <citation type="submission" date="2023-06" db="EMBL/GenBank/DDBJ databases">
        <title>Genome-scale phylogeny and comparative genomics of the fungal order Sordariales.</title>
        <authorList>
            <consortium name="Lawrence Berkeley National Laboratory"/>
            <person name="Hensen N."/>
            <person name="Bonometti L."/>
            <person name="Westerberg I."/>
            <person name="Brannstrom I.O."/>
            <person name="Guillou S."/>
            <person name="Cros-Aarteil S."/>
            <person name="Calhoun S."/>
            <person name="Haridas S."/>
            <person name="Kuo A."/>
            <person name="Mondo S."/>
            <person name="Pangilinan J."/>
            <person name="Riley R."/>
            <person name="LaButti K."/>
            <person name="Andreopoulos B."/>
            <person name="Lipzen A."/>
            <person name="Chen C."/>
            <person name="Yanf M."/>
            <person name="Daum C."/>
            <person name="Ng V."/>
            <person name="Clum A."/>
            <person name="Steindorff A."/>
            <person name="Ohm R."/>
            <person name="Martin F."/>
            <person name="Silar P."/>
            <person name="Natvig D."/>
            <person name="Lalanne C."/>
            <person name="Gautier V."/>
            <person name="Ament-velasquez S.L."/>
            <person name="Kruys A."/>
            <person name="Hutchinson M.I."/>
            <person name="Powell A.J."/>
            <person name="Barry K."/>
            <person name="Miller A.N."/>
            <person name="Grigoriev I.V."/>
            <person name="Debuchy R."/>
            <person name="Gladieux P."/>
            <person name="Thoren M.H."/>
            <person name="Johannesson H."/>
        </authorList>
    </citation>
    <scope>NUCLEOTIDE SEQUENCE</scope>
    <source>
        <strain evidence="2">SMH3391-2</strain>
    </source>
</reference>
<dbReference type="AlphaFoldDB" id="A0AA39WIK8"/>
<dbReference type="SUPFAM" id="SSF50249">
    <property type="entry name" value="Nucleic acid-binding proteins"/>
    <property type="match status" value="1"/>
</dbReference>
<feature type="compositionally biased region" description="Polar residues" evidence="1">
    <location>
        <begin position="462"/>
        <end position="488"/>
    </location>
</feature>
<dbReference type="GO" id="GO:0000712">
    <property type="term" value="P:resolution of meiotic recombination intermediates"/>
    <property type="evidence" value="ECO:0007669"/>
    <property type="project" value="TreeGrafter"/>
</dbReference>
<dbReference type="GO" id="GO:0003697">
    <property type="term" value="F:single-stranded DNA binding"/>
    <property type="evidence" value="ECO:0007669"/>
    <property type="project" value="TreeGrafter"/>
</dbReference>
<keyword evidence="3" id="KW-1185">Reference proteome</keyword>